<accession>A0A9W8Y048</accession>
<feature type="domain" description="Homeobox" evidence="7">
    <location>
        <begin position="206"/>
        <end position="266"/>
    </location>
</feature>
<dbReference type="InterPro" id="IPR013087">
    <property type="entry name" value="Znf_C2H2_type"/>
</dbReference>
<evidence type="ECO:0000256" key="3">
    <source>
        <dbReference type="ARBA" id="ARBA00023242"/>
    </source>
</evidence>
<dbReference type="SMART" id="SM00355">
    <property type="entry name" value="ZnF_C2H2"/>
    <property type="match status" value="3"/>
</dbReference>
<comment type="subcellular location">
    <subcellularLocation>
        <location evidence="4 5">Nucleus</location>
    </subcellularLocation>
</comment>
<dbReference type="PROSITE" id="PS50071">
    <property type="entry name" value="HOMEOBOX_2"/>
    <property type="match status" value="1"/>
</dbReference>
<dbReference type="Gene3D" id="1.10.10.60">
    <property type="entry name" value="Homeodomain-like"/>
    <property type="match status" value="1"/>
</dbReference>
<keyword evidence="1 4" id="KW-0238">DNA-binding</keyword>
<sequence>MATHASDSLDEFFDFARLEHDHGLRPSSGPCHHQSGSVNLPDDVMVMDWATEEMTPICSADAFSTNDVHMQVPYEEIPTGQSAQSWPLVDAPNQSSSTVTPTAMSTWDMCTATAEQHPMQSHKPHSFAPLSSDPARENIELIDEDDEEGSKGALGLPQEPTSTQLVPSNLHSNSPSALETPVSHSRHRPPAPLRQASTASWKPASAKRKGPQSRIPLEARQILEDEFAANPYPCSWEMDIIAHQANLDVKKVRNWFNNTRARKKGEDPQLAVQEMSNDVTHSLKPRLSRDSLDAFDKNAEEAAQLPQPPLAVYLAQSYQEEAVELSAVQAAVDSGSLSGSGDFQDDGWSAHPDDAHMTTHKYQQCRNKPESQRTFYRRDHFVQHLHHVHFANSKHPSLRVGCQARLMAEEGQNFGCKDLALKWRRFGAPMKHDDPMLHCGFCGRKSKDWTERCEHVAEHLIARELDRAVWWAERKENHLENLYSASPYESFRCRYCLKVFTDVQAMNEHSHCRVWSCRFLKSFDDVAADNTGPPLCPDFPSAKAHHCHLCGAGYRTFHVEHAQNYHRYRSCNQEFYTSEEAFLQHLHNFHGASAPALLQGSSFIEQSFMRNKGASFEPVEFNESWQPCLMELDVNPVGPFMVEKPVPALSSEKKDQAHAKKQSPTRKKNREEAQQIPSQPSKAQRQRADTTTSKTESHGPRFFRLSTYVPFLSSRIFYSHNEKPSGLPKDSEAVVEEMPKPHVASLVMSAGLVSMATVRWAIKPETDLASGMVELTLEDDVD</sequence>
<dbReference type="EMBL" id="JAPEUY010000022">
    <property type="protein sequence ID" value="KAJ4361899.1"/>
    <property type="molecule type" value="Genomic_DNA"/>
</dbReference>
<dbReference type="PROSITE" id="PS00027">
    <property type="entry name" value="HOMEOBOX_1"/>
    <property type="match status" value="1"/>
</dbReference>
<evidence type="ECO:0000313" key="9">
    <source>
        <dbReference type="Proteomes" id="UP001140560"/>
    </source>
</evidence>
<feature type="DNA-binding region" description="Homeobox" evidence="4">
    <location>
        <begin position="208"/>
        <end position="267"/>
    </location>
</feature>
<evidence type="ECO:0000256" key="2">
    <source>
        <dbReference type="ARBA" id="ARBA00023155"/>
    </source>
</evidence>
<evidence type="ECO:0000256" key="1">
    <source>
        <dbReference type="ARBA" id="ARBA00023125"/>
    </source>
</evidence>
<dbReference type="Pfam" id="PF00046">
    <property type="entry name" value="Homeodomain"/>
    <property type="match status" value="1"/>
</dbReference>
<dbReference type="SMART" id="SM00389">
    <property type="entry name" value="HOX"/>
    <property type="match status" value="1"/>
</dbReference>
<evidence type="ECO:0000256" key="6">
    <source>
        <dbReference type="SAM" id="MobiDB-lite"/>
    </source>
</evidence>
<feature type="compositionally biased region" description="Basic residues" evidence="6">
    <location>
        <begin position="659"/>
        <end position="668"/>
    </location>
</feature>
<protein>
    <submittedName>
        <fullName evidence="8">Homeodomain mating type protein alpha2</fullName>
    </submittedName>
</protein>
<feature type="region of interest" description="Disordered" evidence="6">
    <location>
        <begin position="146"/>
        <end position="216"/>
    </location>
</feature>
<dbReference type="AlphaFoldDB" id="A0A9W8Y048"/>
<dbReference type="InterPro" id="IPR017970">
    <property type="entry name" value="Homeobox_CS"/>
</dbReference>
<dbReference type="SUPFAM" id="SSF46689">
    <property type="entry name" value="Homeodomain-like"/>
    <property type="match status" value="1"/>
</dbReference>
<dbReference type="GO" id="GO:0003677">
    <property type="term" value="F:DNA binding"/>
    <property type="evidence" value="ECO:0007669"/>
    <property type="project" value="UniProtKB-UniRule"/>
</dbReference>
<organism evidence="8 9">
    <name type="scientific">Neocucurbitaria cava</name>
    <dbReference type="NCBI Taxonomy" id="798079"/>
    <lineage>
        <taxon>Eukaryota</taxon>
        <taxon>Fungi</taxon>
        <taxon>Dikarya</taxon>
        <taxon>Ascomycota</taxon>
        <taxon>Pezizomycotina</taxon>
        <taxon>Dothideomycetes</taxon>
        <taxon>Pleosporomycetidae</taxon>
        <taxon>Pleosporales</taxon>
        <taxon>Pleosporineae</taxon>
        <taxon>Cucurbitariaceae</taxon>
        <taxon>Neocucurbitaria</taxon>
    </lineage>
</organism>
<evidence type="ECO:0000256" key="5">
    <source>
        <dbReference type="RuleBase" id="RU000682"/>
    </source>
</evidence>
<dbReference type="GO" id="GO:0000981">
    <property type="term" value="F:DNA-binding transcription factor activity, RNA polymerase II-specific"/>
    <property type="evidence" value="ECO:0007669"/>
    <property type="project" value="InterPro"/>
</dbReference>
<evidence type="ECO:0000256" key="4">
    <source>
        <dbReference type="PROSITE-ProRule" id="PRU00108"/>
    </source>
</evidence>
<gene>
    <name evidence="8" type="ORF">N0V83_010840</name>
</gene>
<feature type="compositionally biased region" description="Polar residues" evidence="6">
    <location>
        <begin position="159"/>
        <end position="177"/>
    </location>
</feature>
<dbReference type="OrthoDB" id="10056939at2759"/>
<feature type="region of interest" description="Disordered" evidence="6">
    <location>
        <begin position="115"/>
        <end position="134"/>
    </location>
</feature>
<dbReference type="CDD" id="cd00086">
    <property type="entry name" value="homeodomain"/>
    <property type="match status" value="1"/>
</dbReference>
<keyword evidence="9" id="KW-1185">Reference proteome</keyword>
<dbReference type="GO" id="GO:0005634">
    <property type="term" value="C:nucleus"/>
    <property type="evidence" value="ECO:0007669"/>
    <property type="project" value="UniProtKB-SubCell"/>
</dbReference>
<evidence type="ECO:0000259" key="7">
    <source>
        <dbReference type="PROSITE" id="PS50071"/>
    </source>
</evidence>
<feature type="region of interest" description="Disordered" evidence="6">
    <location>
        <begin position="647"/>
        <end position="699"/>
    </location>
</feature>
<dbReference type="InterPro" id="IPR001356">
    <property type="entry name" value="HD"/>
</dbReference>
<proteinExistence type="predicted"/>
<reference evidence="8" key="1">
    <citation type="submission" date="2022-10" db="EMBL/GenBank/DDBJ databases">
        <title>Tapping the CABI collections for fungal endophytes: first genome assemblies for Collariella, Neodidymelliopsis, Ascochyta clinopodiicola, Didymella pomorum, Didymosphaeria variabile, Neocosmospora piperis and Neocucurbitaria cava.</title>
        <authorList>
            <person name="Hill R."/>
        </authorList>
    </citation>
    <scope>NUCLEOTIDE SEQUENCE</scope>
    <source>
        <strain evidence="8">IMI 356814</strain>
    </source>
</reference>
<keyword evidence="3 4" id="KW-0539">Nucleus</keyword>
<name>A0A9W8Y048_9PLEO</name>
<evidence type="ECO:0000313" key="8">
    <source>
        <dbReference type="EMBL" id="KAJ4361899.1"/>
    </source>
</evidence>
<keyword evidence="2 4" id="KW-0371">Homeobox</keyword>
<dbReference type="InterPro" id="IPR009057">
    <property type="entry name" value="Homeodomain-like_sf"/>
</dbReference>
<dbReference type="Proteomes" id="UP001140560">
    <property type="component" value="Unassembled WGS sequence"/>
</dbReference>
<comment type="caution">
    <text evidence="8">The sequence shown here is derived from an EMBL/GenBank/DDBJ whole genome shotgun (WGS) entry which is preliminary data.</text>
</comment>
<feature type="compositionally biased region" description="Polar residues" evidence="6">
    <location>
        <begin position="675"/>
        <end position="694"/>
    </location>
</feature>